<keyword evidence="3" id="KW-1185">Reference proteome</keyword>
<protein>
    <recommendedName>
        <fullName evidence="4">Mersacidin/lichenicidin family type 2 lantibiotic</fullName>
    </recommendedName>
</protein>
<reference evidence="3" key="1">
    <citation type="journal article" date="2019" name="Int. J. Syst. Evol. Microbiol.">
        <title>The Global Catalogue of Microorganisms (GCM) 10K type strain sequencing project: providing services to taxonomists for standard genome sequencing and annotation.</title>
        <authorList>
            <consortium name="The Broad Institute Genomics Platform"/>
            <consortium name="The Broad Institute Genome Sequencing Center for Infectious Disease"/>
            <person name="Wu L."/>
            <person name="Ma J."/>
        </authorList>
    </citation>
    <scope>NUCLEOTIDE SEQUENCE [LARGE SCALE GENOMIC DNA]</scope>
    <source>
        <strain evidence="3">JCM 18302</strain>
    </source>
</reference>
<evidence type="ECO:0000256" key="1">
    <source>
        <dbReference type="SAM" id="MobiDB-lite"/>
    </source>
</evidence>
<evidence type="ECO:0008006" key="4">
    <source>
        <dbReference type="Google" id="ProtNLM"/>
    </source>
</evidence>
<dbReference type="EMBL" id="BAABJO010000007">
    <property type="protein sequence ID" value="GAA5118976.1"/>
    <property type="molecule type" value="Genomic_DNA"/>
</dbReference>
<evidence type="ECO:0000313" key="3">
    <source>
        <dbReference type="Proteomes" id="UP001500804"/>
    </source>
</evidence>
<feature type="compositionally biased region" description="Gly residues" evidence="1">
    <location>
        <begin position="1"/>
        <end position="11"/>
    </location>
</feature>
<accession>A0ABP9NN04</accession>
<evidence type="ECO:0000313" key="2">
    <source>
        <dbReference type="EMBL" id="GAA5118976.1"/>
    </source>
</evidence>
<feature type="region of interest" description="Disordered" evidence="1">
    <location>
        <begin position="1"/>
        <end position="21"/>
    </location>
</feature>
<gene>
    <name evidence="2" type="ORF">GCM10023320_23950</name>
</gene>
<sequence length="126" mass="12353">MPGYTWGGGGAAAQQAPASPVDQYSPRARLAALIARCELDPEGVGAAVKADPVAALQSVGFSQGQAQALTAAPAQADDPVVALAGGCNDTSCIISLCPPTCFATIPAIPGLCPPPGGGNCGFLSLF</sequence>
<comment type="caution">
    <text evidence="2">The sequence shown here is derived from an EMBL/GenBank/DDBJ whole genome shotgun (WGS) entry which is preliminary data.</text>
</comment>
<organism evidence="2 3">
    <name type="scientific">Pseudonocardia adelaidensis</name>
    <dbReference type="NCBI Taxonomy" id="648754"/>
    <lineage>
        <taxon>Bacteria</taxon>
        <taxon>Bacillati</taxon>
        <taxon>Actinomycetota</taxon>
        <taxon>Actinomycetes</taxon>
        <taxon>Pseudonocardiales</taxon>
        <taxon>Pseudonocardiaceae</taxon>
        <taxon>Pseudonocardia</taxon>
    </lineage>
</organism>
<dbReference type="Proteomes" id="UP001500804">
    <property type="component" value="Unassembled WGS sequence"/>
</dbReference>
<proteinExistence type="predicted"/>
<name>A0ABP9NN04_9PSEU</name>